<organism evidence="1 2">
    <name type="scientific">Strongylus vulgaris</name>
    <name type="common">Blood worm</name>
    <dbReference type="NCBI Taxonomy" id="40348"/>
    <lineage>
        <taxon>Eukaryota</taxon>
        <taxon>Metazoa</taxon>
        <taxon>Ecdysozoa</taxon>
        <taxon>Nematoda</taxon>
        <taxon>Chromadorea</taxon>
        <taxon>Rhabditida</taxon>
        <taxon>Rhabditina</taxon>
        <taxon>Rhabditomorpha</taxon>
        <taxon>Strongyloidea</taxon>
        <taxon>Strongylidae</taxon>
        <taxon>Strongylus</taxon>
    </lineage>
</organism>
<name>A0A3P7LNJ6_STRVU</name>
<accession>A0A3P7LNJ6</accession>
<gene>
    <name evidence="1" type="ORF">SVUK_LOCUS19033</name>
</gene>
<evidence type="ECO:0000313" key="1">
    <source>
        <dbReference type="EMBL" id="VDM84035.1"/>
    </source>
</evidence>
<protein>
    <submittedName>
        <fullName evidence="1">Uncharacterized protein</fullName>
    </submittedName>
</protein>
<dbReference type="AlphaFoldDB" id="A0A3P7LNJ6"/>
<dbReference type="EMBL" id="UYYB01127036">
    <property type="protein sequence ID" value="VDM84035.1"/>
    <property type="molecule type" value="Genomic_DNA"/>
</dbReference>
<proteinExistence type="predicted"/>
<dbReference type="Proteomes" id="UP000270094">
    <property type="component" value="Unassembled WGS sequence"/>
</dbReference>
<reference evidence="1 2" key="1">
    <citation type="submission" date="2018-11" db="EMBL/GenBank/DDBJ databases">
        <authorList>
            <consortium name="Pathogen Informatics"/>
        </authorList>
    </citation>
    <scope>NUCLEOTIDE SEQUENCE [LARGE SCALE GENOMIC DNA]</scope>
</reference>
<dbReference type="OrthoDB" id="5843017at2759"/>
<keyword evidence="2" id="KW-1185">Reference proteome</keyword>
<evidence type="ECO:0000313" key="2">
    <source>
        <dbReference type="Proteomes" id="UP000270094"/>
    </source>
</evidence>
<sequence length="83" mass="9188">MQAFPPSNKVDGCVAAGIEIKAEKDPTLTGYRACSVDTEGWIFTSHSNRAIIITYTRDRAPSLALLQYRYGMFSLSPLISFLN</sequence>